<gene>
    <name evidence="5" type="ORF">FJZ47_20680</name>
</gene>
<feature type="domain" description="ABC transporter" evidence="4">
    <location>
        <begin position="6"/>
        <end position="247"/>
    </location>
</feature>
<dbReference type="GO" id="GO:0016887">
    <property type="term" value="F:ATP hydrolysis activity"/>
    <property type="evidence" value="ECO:0007669"/>
    <property type="project" value="InterPro"/>
</dbReference>
<dbReference type="AlphaFoldDB" id="A0A937W3A7"/>
<dbReference type="Pfam" id="PF12399">
    <property type="entry name" value="BCA_ABC_TP_C"/>
    <property type="match status" value="1"/>
</dbReference>
<accession>A0A937W3A7</accession>
<comment type="caution">
    <text evidence="5">The sequence shown here is derived from an EMBL/GenBank/DDBJ whole genome shotgun (WGS) entry which is preliminary data.</text>
</comment>
<dbReference type="GO" id="GO:0005524">
    <property type="term" value="F:ATP binding"/>
    <property type="evidence" value="ECO:0007669"/>
    <property type="project" value="UniProtKB-KW"/>
</dbReference>
<dbReference type="InterPro" id="IPR051120">
    <property type="entry name" value="ABC_AA/LPS_Transport"/>
</dbReference>
<dbReference type="PANTHER" id="PTHR45772:SF2">
    <property type="entry name" value="ABC TRANSPORTER ATP-BINDING PROTEIN"/>
    <property type="match status" value="1"/>
</dbReference>
<proteinExistence type="predicted"/>
<dbReference type="GO" id="GO:0005886">
    <property type="term" value="C:plasma membrane"/>
    <property type="evidence" value="ECO:0007669"/>
    <property type="project" value="TreeGrafter"/>
</dbReference>
<dbReference type="PROSITE" id="PS50893">
    <property type="entry name" value="ABC_TRANSPORTER_2"/>
    <property type="match status" value="1"/>
</dbReference>
<dbReference type="Proteomes" id="UP000712673">
    <property type="component" value="Unassembled WGS sequence"/>
</dbReference>
<keyword evidence="1" id="KW-0813">Transport</keyword>
<dbReference type="InterPro" id="IPR032823">
    <property type="entry name" value="BCA_ABC_TP_C"/>
</dbReference>
<dbReference type="SMART" id="SM00382">
    <property type="entry name" value="AAA"/>
    <property type="match status" value="1"/>
</dbReference>
<evidence type="ECO:0000313" key="5">
    <source>
        <dbReference type="EMBL" id="MBM3226189.1"/>
    </source>
</evidence>
<dbReference type="CDD" id="cd03219">
    <property type="entry name" value="ABC_Mj1267_LivG_branched"/>
    <property type="match status" value="1"/>
</dbReference>
<keyword evidence="2" id="KW-0547">Nucleotide-binding</keyword>
<evidence type="ECO:0000256" key="1">
    <source>
        <dbReference type="ARBA" id="ARBA00022448"/>
    </source>
</evidence>
<dbReference type="InterPro" id="IPR003593">
    <property type="entry name" value="AAA+_ATPase"/>
</dbReference>
<protein>
    <submittedName>
        <fullName evidence="5">ABC transporter ATP-binding protein</fullName>
    </submittedName>
</protein>
<dbReference type="Gene3D" id="3.40.50.300">
    <property type="entry name" value="P-loop containing nucleotide triphosphate hydrolases"/>
    <property type="match status" value="1"/>
</dbReference>
<name>A0A937W3A7_UNCTE</name>
<evidence type="ECO:0000259" key="4">
    <source>
        <dbReference type="PROSITE" id="PS50893"/>
    </source>
</evidence>
<dbReference type="PANTHER" id="PTHR45772">
    <property type="entry name" value="CONSERVED COMPONENT OF ABC TRANSPORTER FOR NATURAL AMINO ACIDS-RELATED"/>
    <property type="match status" value="1"/>
</dbReference>
<dbReference type="SUPFAM" id="SSF52540">
    <property type="entry name" value="P-loop containing nucleoside triphosphate hydrolases"/>
    <property type="match status" value="1"/>
</dbReference>
<evidence type="ECO:0000256" key="2">
    <source>
        <dbReference type="ARBA" id="ARBA00022741"/>
    </source>
</evidence>
<dbReference type="InterPro" id="IPR027417">
    <property type="entry name" value="P-loop_NTPase"/>
</dbReference>
<evidence type="ECO:0000256" key="3">
    <source>
        <dbReference type="ARBA" id="ARBA00022840"/>
    </source>
</evidence>
<organism evidence="5 6">
    <name type="scientific">Tectimicrobiota bacterium</name>
    <dbReference type="NCBI Taxonomy" id="2528274"/>
    <lineage>
        <taxon>Bacteria</taxon>
        <taxon>Pseudomonadati</taxon>
        <taxon>Nitrospinota/Tectimicrobiota group</taxon>
        <taxon>Candidatus Tectimicrobiota</taxon>
    </lineage>
</organism>
<dbReference type="InterPro" id="IPR003439">
    <property type="entry name" value="ABC_transporter-like_ATP-bd"/>
</dbReference>
<evidence type="ECO:0000313" key="6">
    <source>
        <dbReference type="Proteomes" id="UP000712673"/>
    </source>
</evidence>
<keyword evidence="3 5" id="KW-0067">ATP-binding</keyword>
<dbReference type="Pfam" id="PF00005">
    <property type="entry name" value="ABC_tran"/>
    <property type="match status" value="1"/>
</dbReference>
<reference evidence="5" key="1">
    <citation type="submission" date="2019-03" db="EMBL/GenBank/DDBJ databases">
        <title>Lake Tanganyika Metagenome-Assembled Genomes (MAGs).</title>
        <authorList>
            <person name="Tran P."/>
        </authorList>
    </citation>
    <scope>NUCLEOTIDE SEQUENCE</scope>
    <source>
        <strain evidence="5">K_DeepCast_65m_m2_066</strain>
    </source>
</reference>
<sequence length="253" mass="27384">MTTPLLDIRGLRKHFGAVTATAALDLQIMPGELHAIIGPNGAGKTTLLGQLAGEVRPDAGTIRFAGQDITSLSVRRRAALGLARSFQISSLFPSFSTLENVLLAVQAHQQHRGRWWRPAHTLSPSLQTAHQVLQTVGLAERATVRAMHLSHGEQRQLDLALALATAPRLLLLDEPTAGMGPEESARMVALLRSVRARYTIVLVEHDMDMVFTLADRITVLVDGRALVTDTPEAIRANVAVRQAYLGAEDDDAC</sequence>
<dbReference type="EMBL" id="VGLS01000820">
    <property type="protein sequence ID" value="MBM3226189.1"/>
    <property type="molecule type" value="Genomic_DNA"/>
</dbReference>